<comment type="catalytic activity">
    <reaction evidence="3">
        <text>a 2'-deoxyadenosine in DNA + S-adenosyl-L-methionine = an N(6)-methyl-2'-deoxyadenosine in DNA + S-adenosyl-L-homocysteine + H(+)</text>
        <dbReference type="Rhea" id="RHEA:15197"/>
        <dbReference type="Rhea" id="RHEA-COMP:12418"/>
        <dbReference type="Rhea" id="RHEA-COMP:12419"/>
        <dbReference type="ChEBI" id="CHEBI:15378"/>
        <dbReference type="ChEBI" id="CHEBI:57856"/>
        <dbReference type="ChEBI" id="CHEBI:59789"/>
        <dbReference type="ChEBI" id="CHEBI:90615"/>
        <dbReference type="ChEBI" id="CHEBI:90616"/>
        <dbReference type="EC" id="2.1.1.72"/>
    </reaction>
</comment>
<keyword evidence="2" id="KW-0808">Transferase</keyword>
<dbReference type="Pfam" id="PF01555">
    <property type="entry name" value="N6_N4_Mtase"/>
    <property type="match status" value="1"/>
</dbReference>
<evidence type="ECO:0000259" key="5">
    <source>
        <dbReference type="Pfam" id="PF01555"/>
    </source>
</evidence>
<comment type="similarity">
    <text evidence="4">Belongs to the N(4)/N(6)-methyltransferase family.</text>
</comment>
<dbReference type="EC" id="2.1.1.-" evidence="4"/>
<dbReference type="InterPro" id="IPR029063">
    <property type="entry name" value="SAM-dependent_MTases_sf"/>
</dbReference>
<dbReference type="SUPFAM" id="SSF53335">
    <property type="entry name" value="S-adenosyl-L-methionine-dependent methyltransferases"/>
    <property type="match status" value="1"/>
</dbReference>
<dbReference type="EMBL" id="FOSV01000010">
    <property type="protein sequence ID" value="SFL18239.1"/>
    <property type="molecule type" value="Genomic_DNA"/>
</dbReference>
<dbReference type="Proteomes" id="UP000198804">
    <property type="component" value="Unassembled WGS sequence"/>
</dbReference>
<dbReference type="OrthoDB" id="9816043at2"/>
<evidence type="ECO:0000313" key="6">
    <source>
        <dbReference type="EMBL" id="SFL18239.1"/>
    </source>
</evidence>
<dbReference type="GO" id="GO:0032259">
    <property type="term" value="P:methylation"/>
    <property type="evidence" value="ECO:0007669"/>
    <property type="project" value="UniProtKB-KW"/>
</dbReference>
<dbReference type="GO" id="GO:0003677">
    <property type="term" value="F:DNA binding"/>
    <property type="evidence" value="ECO:0007669"/>
    <property type="project" value="InterPro"/>
</dbReference>
<feature type="domain" description="DNA methylase N-4/N-6" evidence="5">
    <location>
        <begin position="41"/>
        <end position="325"/>
    </location>
</feature>
<proteinExistence type="inferred from homology"/>
<organism evidence="6 7">
    <name type="scientific">Methylorubrum salsuginis</name>
    <dbReference type="NCBI Taxonomy" id="414703"/>
    <lineage>
        <taxon>Bacteria</taxon>
        <taxon>Pseudomonadati</taxon>
        <taxon>Pseudomonadota</taxon>
        <taxon>Alphaproteobacteria</taxon>
        <taxon>Hyphomicrobiales</taxon>
        <taxon>Methylobacteriaceae</taxon>
        <taxon>Methylorubrum</taxon>
    </lineage>
</organism>
<dbReference type="RefSeq" id="WP_091946834.1">
    <property type="nucleotide sequence ID" value="NZ_FOSV01000010.1"/>
</dbReference>
<gene>
    <name evidence="6" type="ORF">SAMN04488125_11081</name>
</gene>
<protein>
    <recommendedName>
        <fullName evidence="4">Methyltransferase</fullName>
        <ecNumber evidence="4">2.1.1.-</ecNumber>
    </recommendedName>
</protein>
<evidence type="ECO:0000313" key="7">
    <source>
        <dbReference type="Proteomes" id="UP000198804"/>
    </source>
</evidence>
<name>A0A1I4FL85_9HYPH</name>
<sequence>MSHFANIRAVNQVVTDDYAIYEGDACEMIQALPSGIIHYGIHSPPFEGLYKFSRHERDLSNSEGEQFWQHYAFLIAELLRVTVPGRLHSVHVMQLPTSKRRDGFIGMRDFRGEVVRAFEAAGWHFHSEVCIWKDPVGAMTRTKSIRLLHKQITKDSSLSGQAAADYVLTFRKPGENPEPIGGSFEEYVGTDLDISRDAYEREIAERRGQWKGPGPYKPWPYEQWASIMVWQRYASPVWTDIDQHRTLQNKRHNPAARDERDEADEQHISPLQLDVIERCVDLWSAPGDTVLTPFLGIGSEVWAAVNMGRRGIGFELKDTYFAQAARNLAARPAKEAEPSKVLDFFTALAPAAE</sequence>
<dbReference type="STRING" id="414703.SAMN04488125_11081"/>
<keyword evidence="1 6" id="KW-0489">Methyltransferase</keyword>
<dbReference type="GO" id="GO:0009007">
    <property type="term" value="F:site-specific DNA-methyltransferase (adenine-specific) activity"/>
    <property type="evidence" value="ECO:0007669"/>
    <property type="project" value="UniProtKB-EC"/>
</dbReference>
<evidence type="ECO:0000256" key="3">
    <source>
        <dbReference type="ARBA" id="ARBA00047942"/>
    </source>
</evidence>
<evidence type="ECO:0000256" key="1">
    <source>
        <dbReference type="ARBA" id="ARBA00022603"/>
    </source>
</evidence>
<evidence type="ECO:0000256" key="4">
    <source>
        <dbReference type="RuleBase" id="RU362026"/>
    </source>
</evidence>
<dbReference type="InterPro" id="IPR002941">
    <property type="entry name" value="DNA_methylase_N4/N6"/>
</dbReference>
<keyword evidence="7" id="KW-1185">Reference proteome</keyword>
<dbReference type="GO" id="GO:0008170">
    <property type="term" value="F:N-methyltransferase activity"/>
    <property type="evidence" value="ECO:0007669"/>
    <property type="project" value="InterPro"/>
</dbReference>
<accession>A0A1I4FL85</accession>
<evidence type="ECO:0000256" key="2">
    <source>
        <dbReference type="ARBA" id="ARBA00022679"/>
    </source>
</evidence>
<reference evidence="7" key="1">
    <citation type="submission" date="2016-10" db="EMBL/GenBank/DDBJ databases">
        <authorList>
            <person name="Varghese N."/>
            <person name="Submissions S."/>
        </authorList>
    </citation>
    <scope>NUCLEOTIDE SEQUENCE [LARGE SCALE GENOMIC DNA]</scope>
    <source>
        <strain evidence="7">CGMCC 1.6474</strain>
    </source>
</reference>
<dbReference type="InterPro" id="IPR001091">
    <property type="entry name" value="RM_Methyltransferase"/>
</dbReference>
<dbReference type="PRINTS" id="PR00508">
    <property type="entry name" value="S21N4MTFRASE"/>
</dbReference>
<dbReference type="Gene3D" id="3.40.50.150">
    <property type="entry name" value="Vaccinia Virus protein VP39"/>
    <property type="match status" value="1"/>
</dbReference>
<dbReference type="AlphaFoldDB" id="A0A1I4FL85"/>